<dbReference type="AlphaFoldDB" id="A0A6J5FAB9"/>
<dbReference type="Proteomes" id="UP000494363">
    <property type="component" value="Unassembled WGS sequence"/>
</dbReference>
<reference evidence="2 3" key="1">
    <citation type="submission" date="2020-04" db="EMBL/GenBank/DDBJ databases">
        <authorList>
            <person name="De Canck E."/>
        </authorList>
    </citation>
    <scope>NUCLEOTIDE SEQUENCE [LARGE SCALE GENOMIC DNA]</scope>
    <source>
        <strain evidence="2 3">LMG 29542</strain>
    </source>
</reference>
<dbReference type="EMBL" id="CADIKH010000371">
    <property type="protein sequence ID" value="CAB3775283.1"/>
    <property type="molecule type" value="Genomic_DNA"/>
</dbReference>
<keyword evidence="1" id="KW-0812">Transmembrane</keyword>
<protein>
    <submittedName>
        <fullName evidence="2">Uncharacterized protein</fullName>
    </submittedName>
</protein>
<proteinExistence type="predicted"/>
<keyword evidence="1" id="KW-0472">Membrane</keyword>
<sequence length="61" mass="6726">MGIWGLIFIVLLVVPLWRVCSRAGFNGAISLIVIMPVIGVFVVGAVLSFCAWPQSKRIRRV</sequence>
<evidence type="ECO:0000313" key="3">
    <source>
        <dbReference type="Proteomes" id="UP000494363"/>
    </source>
</evidence>
<evidence type="ECO:0000256" key="1">
    <source>
        <dbReference type="SAM" id="Phobius"/>
    </source>
</evidence>
<keyword evidence="3" id="KW-1185">Reference proteome</keyword>
<accession>A0A6J5FAB9</accession>
<name>A0A6J5FAB9_9BURK</name>
<feature type="transmembrane region" description="Helical" evidence="1">
    <location>
        <begin position="28"/>
        <end position="52"/>
    </location>
</feature>
<keyword evidence="1" id="KW-1133">Transmembrane helix</keyword>
<evidence type="ECO:0000313" key="2">
    <source>
        <dbReference type="EMBL" id="CAB3775283.1"/>
    </source>
</evidence>
<organism evidence="2 3">
    <name type="scientific">Paraburkholderia humisilvae</name>
    <dbReference type="NCBI Taxonomy" id="627669"/>
    <lineage>
        <taxon>Bacteria</taxon>
        <taxon>Pseudomonadati</taxon>
        <taxon>Pseudomonadota</taxon>
        <taxon>Betaproteobacteria</taxon>
        <taxon>Burkholderiales</taxon>
        <taxon>Burkholderiaceae</taxon>
        <taxon>Paraburkholderia</taxon>
    </lineage>
</organism>
<gene>
    <name evidence="2" type="ORF">LMG29542_08665</name>
</gene>